<dbReference type="EMBL" id="NAJO01000012">
    <property type="protein sequence ID" value="OQO08493.1"/>
    <property type="molecule type" value="Genomic_DNA"/>
</dbReference>
<accession>A0A1V8TAQ4</accession>
<dbReference type="OrthoDB" id="5314997at2759"/>
<dbReference type="InterPro" id="IPR038883">
    <property type="entry name" value="AN11006-like"/>
</dbReference>
<proteinExistence type="predicted"/>
<reference evidence="2" key="1">
    <citation type="submission" date="2017-03" db="EMBL/GenBank/DDBJ databases">
        <title>Genomes of endolithic fungi from Antarctica.</title>
        <authorList>
            <person name="Coleine C."/>
            <person name="Masonjones S."/>
            <person name="Stajich J.E."/>
        </authorList>
    </citation>
    <scope>NUCLEOTIDE SEQUENCE [LARGE SCALE GENOMIC DNA]</scope>
    <source>
        <strain evidence="2">CCFEE 5527</strain>
    </source>
</reference>
<sequence>MASPPCHLLALPPELRLRIYEALLPPGHCYFRIYPAVYIHREADRLVPRAAGLEQSVRDVALLRTCRQVHAEATPVLYDHTIFDIIFGTPFAHFKMNPIFCSLEESTLGGPVRSVYNKAPFRRGITEDEDAEACNWIVDKVLKQLDDCASARRVHIEDLAGLHPDGEFNFPRHALSLQRLEKLRCQGEVTISLILLDDTFDEGTLSADACAVFAKLVNHLRATVQRCTWHRQL</sequence>
<keyword evidence="2" id="KW-1185">Reference proteome</keyword>
<dbReference type="InParanoid" id="A0A1V8TAQ4"/>
<dbReference type="PANTHER" id="PTHR42085">
    <property type="entry name" value="F-BOX DOMAIN-CONTAINING PROTEIN"/>
    <property type="match status" value="1"/>
</dbReference>
<evidence type="ECO:0000313" key="2">
    <source>
        <dbReference type="Proteomes" id="UP000192596"/>
    </source>
</evidence>
<gene>
    <name evidence="1" type="ORF">B0A48_06363</name>
</gene>
<dbReference type="PANTHER" id="PTHR42085:SF1">
    <property type="entry name" value="F-BOX DOMAIN-CONTAINING PROTEIN"/>
    <property type="match status" value="1"/>
</dbReference>
<protein>
    <submittedName>
        <fullName evidence="1">Uncharacterized protein</fullName>
    </submittedName>
</protein>
<name>A0A1V8TAQ4_9PEZI</name>
<organism evidence="1 2">
    <name type="scientific">Cryoendolithus antarcticus</name>
    <dbReference type="NCBI Taxonomy" id="1507870"/>
    <lineage>
        <taxon>Eukaryota</taxon>
        <taxon>Fungi</taxon>
        <taxon>Dikarya</taxon>
        <taxon>Ascomycota</taxon>
        <taxon>Pezizomycotina</taxon>
        <taxon>Dothideomycetes</taxon>
        <taxon>Dothideomycetidae</taxon>
        <taxon>Cladosporiales</taxon>
        <taxon>Cladosporiaceae</taxon>
        <taxon>Cryoendolithus</taxon>
    </lineage>
</organism>
<evidence type="ECO:0000313" key="1">
    <source>
        <dbReference type="EMBL" id="OQO08493.1"/>
    </source>
</evidence>
<comment type="caution">
    <text evidence="1">The sequence shown here is derived from an EMBL/GenBank/DDBJ whole genome shotgun (WGS) entry which is preliminary data.</text>
</comment>
<dbReference type="AlphaFoldDB" id="A0A1V8TAQ4"/>
<dbReference type="Proteomes" id="UP000192596">
    <property type="component" value="Unassembled WGS sequence"/>
</dbReference>